<sequence length="75" mass="8519">MRQANSENMKSVINFESQVCKQEIVPAGLGPGNIMRIEKLELISNDLPRQDDSNAIELNLIHSQYISPLLLRRVE</sequence>
<evidence type="ECO:0000313" key="1">
    <source>
        <dbReference type="EMBL" id="KMW68529.1"/>
    </source>
</evidence>
<reference evidence="1" key="1">
    <citation type="submission" date="2010-03" db="EMBL/GenBank/DDBJ databases">
        <title>Annotation of Blastomyces dermatitidis strain ATCC 18188.</title>
        <authorList>
            <consortium name="The Broad Institute Genome Sequencing Platform"/>
            <consortium name="Broad Institute Genome Sequencing Center for Infectious Disease."/>
            <person name="Cuomo C."/>
            <person name="Klein B."/>
            <person name="Sullivan T."/>
            <person name="Heitman J."/>
            <person name="Young S."/>
            <person name="Zeng Q."/>
            <person name="Gargeya S."/>
            <person name="Alvarado L."/>
            <person name="Berlin A.M."/>
            <person name="Chapman S.B."/>
            <person name="Chen Z."/>
            <person name="Freedman E."/>
            <person name="Gellesch M."/>
            <person name="Goldberg J."/>
            <person name="Griggs A."/>
            <person name="Gujja S."/>
            <person name="Heilman E."/>
            <person name="Heiman D."/>
            <person name="Howarth C."/>
            <person name="Mehta T."/>
            <person name="Neiman D."/>
            <person name="Pearson M."/>
            <person name="Roberts A."/>
            <person name="Saif S."/>
            <person name="Shea T."/>
            <person name="Shenoy N."/>
            <person name="Sisk P."/>
            <person name="Stolte C."/>
            <person name="Sykes S."/>
            <person name="White J."/>
            <person name="Yandava C."/>
            <person name="Haas B."/>
            <person name="Nusbaum C."/>
            <person name="Birren B."/>
        </authorList>
    </citation>
    <scope>NUCLEOTIDE SEQUENCE</scope>
    <source>
        <strain evidence="1">ATCC 18188</strain>
    </source>
</reference>
<name>A0A0J9HHA5_AJEDA</name>
<dbReference type="Proteomes" id="UP000007802">
    <property type="component" value="Unassembled WGS sequence"/>
</dbReference>
<protein>
    <submittedName>
        <fullName evidence="1">Uncharacterized protein</fullName>
    </submittedName>
</protein>
<organism evidence="1">
    <name type="scientific">Ajellomyces dermatitidis (strain ATCC 18188 / CBS 674.68)</name>
    <name type="common">Blastomyces dermatitidis</name>
    <dbReference type="NCBI Taxonomy" id="653446"/>
    <lineage>
        <taxon>Eukaryota</taxon>
        <taxon>Fungi</taxon>
        <taxon>Dikarya</taxon>
        <taxon>Ascomycota</taxon>
        <taxon>Pezizomycotina</taxon>
        <taxon>Eurotiomycetes</taxon>
        <taxon>Eurotiomycetidae</taxon>
        <taxon>Onygenales</taxon>
        <taxon>Ajellomycetaceae</taxon>
        <taxon>Blastomyces</taxon>
    </lineage>
</organism>
<accession>A0A0J9HHA5</accession>
<proteinExistence type="predicted"/>
<dbReference type="AlphaFoldDB" id="A0A0J9HHA5"/>
<dbReference type="EMBL" id="GG749483">
    <property type="protein sequence ID" value="KMW68529.1"/>
    <property type="molecule type" value="Genomic_DNA"/>
</dbReference>
<gene>
    <name evidence="1" type="ORF">BDDG_12872</name>
</gene>